<dbReference type="STRING" id="937218.SAMN06297251_1375"/>
<dbReference type="InterPro" id="IPR000182">
    <property type="entry name" value="GNAT_dom"/>
</dbReference>
<dbReference type="AlphaFoldDB" id="A0A1W2EUR8"/>
<dbReference type="Pfam" id="PF13673">
    <property type="entry name" value="Acetyltransf_10"/>
    <property type="match status" value="1"/>
</dbReference>
<accession>A0A1W2EUR8</accession>
<keyword evidence="3" id="KW-1185">Reference proteome</keyword>
<dbReference type="PROSITE" id="PS51186">
    <property type="entry name" value="GNAT"/>
    <property type="match status" value="1"/>
</dbReference>
<reference evidence="2 3" key="1">
    <citation type="submission" date="2017-04" db="EMBL/GenBank/DDBJ databases">
        <authorList>
            <person name="Afonso C.L."/>
            <person name="Miller P.J."/>
            <person name="Scott M.A."/>
            <person name="Spackman E."/>
            <person name="Goraichik I."/>
            <person name="Dimitrov K.M."/>
            <person name="Suarez D.L."/>
            <person name="Swayne D.E."/>
        </authorList>
    </citation>
    <scope>NUCLEOTIDE SEQUENCE [LARGE SCALE GENOMIC DNA]</scope>
    <source>
        <strain evidence="2 3">CGMCC 1.10972</strain>
    </source>
</reference>
<dbReference type="SUPFAM" id="SSF55729">
    <property type="entry name" value="Acyl-CoA N-acyltransferases (Nat)"/>
    <property type="match status" value="1"/>
</dbReference>
<name>A0A1W2EUR8_9HYPH</name>
<gene>
    <name evidence="2" type="ORF">SAMN06297251_1375</name>
</gene>
<evidence type="ECO:0000313" key="3">
    <source>
        <dbReference type="Proteomes" id="UP000192656"/>
    </source>
</evidence>
<evidence type="ECO:0000313" key="2">
    <source>
        <dbReference type="EMBL" id="SMD13449.1"/>
    </source>
</evidence>
<organism evidence="2 3">
    <name type="scientific">Fulvimarina manganoxydans</name>
    <dbReference type="NCBI Taxonomy" id="937218"/>
    <lineage>
        <taxon>Bacteria</taxon>
        <taxon>Pseudomonadati</taxon>
        <taxon>Pseudomonadota</taxon>
        <taxon>Alphaproteobacteria</taxon>
        <taxon>Hyphomicrobiales</taxon>
        <taxon>Aurantimonadaceae</taxon>
        <taxon>Fulvimarina</taxon>
    </lineage>
</organism>
<evidence type="ECO:0000259" key="1">
    <source>
        <dbReference type="PROSITE" id="PS51186"/>
    </source>
</evidence>
<dbReference type="InterPro" id="IPR016181">
    <property type="entry name" value="Acyl_CoA_acyltransferase"/>
</dbReference>
<dbReference type="Proteomes" id="UP000192656">
    <property type="component" value="Unassembled WGS sequence"/>
</dbReference>
<dbReference type="Gene3D" id="3.40.630.30">
    <property type="match status" value="1"/>
</dbReference>
<dbReference type="GO" id="GO:0016747">
    <property type="term" value="F:acyltransferase activity, transferring groups other than amino-acyl groups"/>
    <property type="evidence" value="ECO:0007669"/>
    <property type="project" value="InterPro"/>
</dbReference>
<dbReference type="RefSeq" id="WP_244557076.1">
    <property type="nucleotide sequence ID" value="NZ_FWXR01000037.1"/>
</dbReference>
<proteinExistence type="predicted"/>
<sequence>MTLEADSAPPDIVFRWSAFDEMSAQEVHDLLRLRCLVFVVEQACAFAEIDGLDPDAIHLRLMIGDDLAGCLRVLADDDAVRIGRIVTAADYRGRGLGGEMMAEALRYAQERFPDREIALSAQAHLETFYAGQGFRVASEPYDEDGIPHIDMRRAAAHGA</sequence>
<protein>
    <submittedName>
        <fullName evidence="2">ElaA protein</fullName>
    </submittedName>
</protein>
<dbReference type="CDD" id="cd04301">
    <property type="entry name" value="NAT_SF"/>
    <property type="match status" value="1"/>
</dbReference>
<feature type="domain" description="N-acetyltransferase" evidence="1">
    <location>
        <begin position="17"/>
        <end position="156"/>
    </location>
</feature>
<dbReference type="EMBL" id="FWXR01000037">
    <property type="protein sequence ID" value="SMD13449.1"/>
    <property type="molecule type" value="Genomic_DNA"/>
</dbReference>